<dbReference type="EMBL" id="WQLB01000012">
    <property type="protein sequence ID" value="MVN87181.1"/>
    <property type="molecule type" value="Genomic_DNA"/>
</dbReference>
<dbReference type="SUPFAM" id="SSF53474">
    <property type="entry name" value="alpha/beta-Hydrolases"/>
    <property type="match status" value="1"/>
</dbReference>
<evidence type="ECO:0000256" key="3">
    <source>
        <dbReference type="RuleBase" id="RU361235"/>
    </source>
</evidence>
<name>A0A7C9LR87_9DEIO</name>
<dbReference type="Gene3D" id="3.40.50.1820">
    <property type="entry name" value="alpha/beta hydrolase"/>
    <property type="match status" value="1"/>
</dbReference>
<protein>
    <recommendedName>
        <fullName evidence="3">Carboxylic ester hydrolase</fullName>
        <ecNumber evidence="3">3.1.1.-</ecNumber>
    </recommendedName>
</protein>
<evidence type="ECO:0000256" key="1">
    <source>
        <dbReference type="ARBA" id="ARBA00005964"/>
    </source>
</evidence>
<comment type="caution">
    <text evidence="5">The sequence shown here is derived from an EMBL/GenBank/DDBJ whole genome shotgun (WGS) entry which is preliminary data.</text>
</comment>
<proteinExistence type="inferred from homology"/>
<reference evidence="5 6" key="1">
    <citation type="submission" date="2019-12" db="EMBL/GenBank/DDBJ databases">
        <title>Deinococcus sp. HMF7620 Genome sequencing and assembly.</title>
        <authorList>
            <person name="Kang H."/>
            <person name="Kim H."/>
            <person name="Joh K."/>
        </authorList>
    </citation>
    <scope>NUCLEOTIDE SEQUENCE [LARGE SCALE GENOMIC DNA]</scope>
    <source>
        <strain evidence="5 6">HMF7620</strain>
    </source>
</reference>
<dbReference type="InterPro" id="IPR002018">
    <property type="entry name" value="CarbesteraseB"/>
</dbReference>
<feature type="domain" description="Carboxylesterase type B" evidence="4">
    <location>
        <begin position="8"/>
        <end position="468"/>
    </location>
</feature>
<dbReference type="PANTHER" id="PTHR43918">
    <property type="entry name" value="ACETYLCHOLINESTERASE"/>
    <property type="match status" value="1"/>
</dbReference>
<dbReference type="InterPro" id="IPR029058">
    <property type="entry name" value="AB_hydrolase_fold"/>
</dbReference>
<dbReference type="EC" id="3.1.1.-" evidence="3"/>
<evidence type="ECO:0000313" key="5">
    <source>
        <dbReference type="EMBL" id="MVN87181.1"/>
    </source>
</evidence>
<dbReference type="Proteomes" id="UP000483286">
    <property type="component" value="Unassembled WGS sequence"/>
</dbReference>
<evidence type="ECO:0000256" key="2">
    <source>
        <dbReference type="ARBA" id="ARBA00022801"/>
    </source>
</evidence>
<organism evidence="5 6">
    <name type="scientific">Deinococcus arboris</name>
    <dbReference type="NCBI Taxonomy" id="2682977"/>
    <lineage>
        <taxon>Bacteria</taxon>
        <taxon>Thermotogati</taxon>
        <taxon>Deinococcota</taxon>
        <taxon>Deinococci</taxon>
        <taxon>Deinococcales</taxon>
        <taxon>Deinococcaceae</taxon>
        <taxon>Deinococcus</taxon>
    </lineage>
</organism>
<dbReference type="PROSITE" id="PS00122">
    <property type="entry name" value="CARBOXYLESTERASE_B_1"/>
    <property type="match status" value="1"/>
</dbReference>
<evidence type="ECO:0000259" key="4">
    <source>
        <dbReference type="Pfam" id="PF00135"/>
    </source>
</evidence>
<evidence type="ECO:0000313" key="6">
    <source>
        <dbReference type="Proteomes" id="UP000483286"/>
    </source>
</evidence>
<keyword evidence="6" id="KW-1185">Reference proteome</keyword>
<dbReference type="PANTHER" id="PTHR43918:SF4">
    <property type="entry name" value="CARBOXYLIC ESTER HYDROLASE"/>
    <property type="match status" value="1"/>
</dbReference>
<comment type="similarity">
    <text evidence="1 3">Belongs to the type-B carboxylesterase/lipase family.</text>
</comment>
<dbReference type="GO" id="GO:0052689">
    <property type="term" value="F:carboxylic ester hydrolase activity"/>
    <property type="evidence" value="ECO:0007669"/>
    <property type="project" value="TreeGrafter"/>
</dbReference>
<gene>
    <name evidence="5" type="ORF">GO986_10410</name>
</gene>
<sequence>MLPYTVSLVVKTAAGQVQGRLVAAGPLRAHAWLGLPYAAPARGPLRFAPPAPHPGWTGTRRAQTYAPDTLQPLDPSVTLAPSAEGSLALNIWAPAEGQGHPVLLWFHGGAFRAGSGRLYDGREFAARHGLVVVTVNSRLGPLGYANFGGLFQDDRFAPNAGYQDQVAALRWVTANIAGFGGDPARITVAGESAGAVAAALMLRDPGAAPLIRGAILQSGTLNQVSSWDNSLEIAQAYADALGIGRTNVHDLWGRPPAAFVGALHRLEAVRARRLNSRPFLDGQVLPRDFAALLATPAAPVPLLLGANRDEYSLFVRLPNRIFPRTDRTLLTRVMVPYLAPGQLGAVLAAYPDTQGGLVALGTDLFFHSGNDALLRGHAAPAYRYRFDWGTRLFGLGATHGMELLFLWPRPMGAASALMRGGDARRRAALAHQMQAAWASFVRDGHPGRAWPAYTEGDPQVARLDLSGVTLTVGGEHERRRLWTGSFVPMP</sequence>
<dbReference type="AlphaFoldDB" id="A0A7C9LR87"/>
<keyword evidence="2 3" id="KW-0378">Hydrolase</keyword>
<dbReference type="InterPro" id="IPR050654">
    <property type="entry name" value="AChE-related_enzymes"/>
</dbReference>
<accession>A0A7C9LR87</accession>
<dbReference type="InterPro" id="IPR019826">
    <property type="entry name" value="Carboxylesterase_B_AS"/>
</dbReference>
<dbReference type="Pfam" id="PF00135">
    <property type="entry name" value="COesterase"/>
    <property type="match status" value="1"/>
</dbReference>